<name>A0AAX0K208_LACRH</name>
<evidence type="ECO:0000313" key="2">
    <source>
        <dbReference type="Proteomes" id="UP000189067"/>
    </source>
</evidence>
<gene>
    <name evidence="1" type="ORF">BWR10_05310</name>
</gene>
<dbReference type="AlphaFoldDB" id="A0AAX0K208"/>
<proteinExistence type="predicted"/>
<reference evidence="1 2" key="1">
    <citation type="submission" date="2017-01" db="EMBL/GenBank/DDBJ databases">
        <title>In silico prediction, in vitro antibacterial spectrum and physicochemical properties of a putative bacteriocin produced by Lactobacillus rhamnosus strain L156.4.</title>
        <authorList>
            <person name="Silveira A.M."/>
            <person name="Monteiro A.S."/>
            <person name="Santos V.L."/>
            <person name="Nicoli J.R."/>
            <person name="Azevedo V."/>
            <person name="Soares S.C."/>
            <person name="Castro-Oliveira L."/>
            <person name="Dias-Souza M.V."/>
            <person name="Nardi R.M."/>
        </authorList>
    </citation>
    <scope>NUCLEOTIDE SEQUENCE [LARGE SCALE GENOMIC DNA]</scope>
    <source>
        <strain evidence="1 2">L156.4</strain>
    </source>
</reference>
<sequence length="34" mass="3699">MTRSPVQKSACKDIIRNGQSTVITFKATGPPLRP</sequence>
<protein>
    <submittedName>
        <fullName evidence="1">Malolactic regulator</fullName>
    </submittedName>
</protein>
<dbReference type="AntiFam" id="ANF00266">
    <property type="entry name" value="DNA repeat translations related to WP_020751851.1"/>
</dbReference>
<organism evidence="1 2">
    <name type="scientific">Lacticaseibacillus rhamnosus</name>
    <name type="common">Lactobacillus rhamnosus</name>
    <dbReference type="NCBI Taxonomy" id="47715"/>
    <lineage>
        <taxon>Bacteria</taxon>
        <taxon>Bacillati</taxon>
        <taxon>Bacillota</taxon>
        <taxon>Bacilli</taxon>
        <taxon>Lactobacillales</taxon>
        <taxon>Lactobacillaceae</taxon>
        <taxon>Lacticaseibacillus</taxon>
    </lineage>
</organism>
<comment type="caution">
    <text evidence="1">The sequence shown here is derived from an EMBL/GenBank/DDBJ whole genome shotgun (WGS) entry which is preliminary data.</text>
</comment>
<evidence type="ECO:0000313" key="1">
    <source>
        <dbReference type="EMBL" id="ONN75056.1"/>
    </source>
</evidence>
<dbReference type="Proteomes" id="UP000189067">
    <property type="component" value="Unassembled WGS sequence"/>
</dbReference>
<dbReference type="EMBL" id="MTJY01000025">
    <property type="protein sequence ID" value="ONN75056.1"/>
    <property type="molecule type" value="Genomic_DNA"/>
</dbReference>
<accession>A0AAX0K208</accession>
<dbReference type="NCBIfam" id="NF040509">
    <property type="entry name" value="Lacto_palin_RPT"/>
    <property type="match status" value="1"/>
</dbReference>